<organism evidence="2">
    <name type="scientific">Nonomuraea gerenzanensis</name>
    <dbReference type="NCBI Taxonomy" id="93944"/>
    <lineage>
        <taxon>Bacteria</taxon>
        <taxon>Bacillati</taxon>
        <taxon>Actinomycetota</taxon>
        <taxon>Actinomycetes</taxon>
        <taxon>Streptosporangiales</taxon>
        <taxon>Streptosporangiaceae</taxon>
        <taxon>Nonomuraea</taxon>
    </lineage>
</organism>
<protein>
    <submittedName>
        <fullName evidence="2">Uncharacterized protein</fullName>
    </submittedName>
</protein>
<sequence>MMIVRTIGAMRTRVTAAGHWYGQQINARPIAALTILGAIAAVFLFLLGVAISVTTGEQPIPWWRHARFGAISLLVWVGVAFFVRSRLSKHG</sequence>
<evidence type="ECO:0000313" key="2">
    <source>
        <dbReference type="EMBL" id="SBO91879.1"/>
    </source>
</evidence>
<accession>A0A1M4DZ93</accession>
<dbReference type="EMBL" id="LT559118">
    <property type="protein sequence ID" value="SBO91879.1"/>
    <property type="molecule type" value="Genomic_DNA"/>
</dbReference>
<reference evidence="2" key="1">
    <citation type="submission" date="2016-04" db="EMBL/GenBank/DDBJ databases">
        <authorList>
            <person name="Evans L.H."/>
            <person name="Alamgir A."/>
            <person name="Owens N."/>
            <person name="Weber N.D."/>
            <person name="Virtaneva K."/>
            <person name="Barbian K."/>
            <person name="Babar A."/>
            <person name="Rosenke K."/>
        </authorList>
    </citation>
    <scope>NUCLEOTIDE SEQUENCE</scope>
    <source>
        <strain evidence="2">Nono1</strain>
    </source>
</reference>
<feature type="transmembrane region" description="Helical" evidence="1">
    <location>
        <begin position="30"/>
        <end position="53"/>
    </location>
</feature>
<proteinExistence type="predicted"/>
<name>A0A1M4DZ93_9ACTN</name>
<evidence type="ECO:0000256" key="1">
    <source>
        <dbReference type="SAM" id="Phobius"/>
    </source>
</evidence>
<gene>
    <name evidence="2" type="ORF">BN4615_P1393</name>
</gene>
<feature type="transmembrane region" description="Helical" evidence="1">
    <location>
        <begin position="65"/>
        <end position="83"/>
    </location>
</feature>
<keyword evidence="1" id="KW-0472">Membrane</keyword>
<keyword evidence="1" id="KW-0812">Transmembrane</keyword>
<dbReference type="AlphaFoldDB" id="A0A1M4DZ93"/>
<keyword evidence="1" id="KW-1133">Transmembrane helix</keyword>